<feature type="domain" description="YbaK/aminoacyl-tRNA synthetase-associated" evidence="3">
    <location>
        <begin position="26"/>
        <end position="111"/>
    </location>
</feature>
<dbReference type="Proteomes" id="UP000472262">
    <property type="component" value="Unassembled WGS sequence"/>
</dbReference>
<dbReference type="InterPro" id="IPR040285">
    <property type="entry name" value="ProX/PRXD1"/>
</dbReference>
<dbReference type="InParanoid" id="A0A672PL04"/>
<evidence type="ECO:0000256" key="2">
    <source>
        <dbReference type="ARBA" id="ARBA00031612"/>
    </source>
</evidence>
<dbReference type="SUPFAM" id="SSF55826">
    <property type="entry name" value="YbaK/ProRS associated domain"/>
    <property type="match status" value="2"/>
</dbReference>
<reference evidence="4" key="2">
    <citation type="submission" date="2025-09" db="UniProtKB">
        <authorList>
            <consortium name="Ensembl"/>
        </authorList>
    </citation>
    <scope>IDENTIFICATION</scope>
</reference>
<dbReference type="GO" id="GO:0002161">
    <property type="term" value="F:aminoacyl-tRNA deacylase activity"/>
    <property type="evidence" value="ECO:0007669"/>
    <property type="project" value="InterPro"/>
</dbReference>
<name>A0A672PL04_SINGR</name>
<reference evidence="4" key="1">
    <citation type="submission" date="2025-08" db="UniProtKB">
        <authorList>
            <consortium name="Ensembl"/>
        </authorList>
    </citation>
    <scope>IDENTIFICATION</scope>
</reference>
<evidence type="ECO:0000259" key="3">
    <source>
        <dbReference type="Pfam" id="PF04073"/>
    </source>
</evidence>
<dbReference type="Ensembl" id="ENSSGRT00000068725.1">
    <property type="protein sequence ID" value="ENSSGRP00000064452.1"/>
    <property type="gene ID" value="ENSSGRG00000033228.1"/>
</dbReference>
<organism evidence="4 5">
    <name type="scientific">Sinocyclocheilus grahami</name>
    <name type="common">Dianchi golden-line fish</name>
    <name type="synonym">Barbus grahami</name>
    <dbReference type="NCBI Taxonomy" id="75366"/>
    <lineage>
        <taxon>Eukaryota</taxon>
        <taxon>Metazoa</taxon>
        <taxon>Chordata</taxon>
        <taxon>Craniata</taxon>
        <taxon>Vertebrata</taxon>
        <taxon>Euteleostomi</taxon>
        <taxon>Actinopterygii</taxon>
        <taxon>Neopterygii</taxon>
        <taxon>Teleostei</taxon>
        <taxon>Ostariophysi</taxon>
        <taxon>Cypriniformes</taxon>
        <taxon>Cyprinidae</taxon>
        <taxon>Cyprininae</taxon>
        <taxon>Sinocyclocheilus</taxon>
    </lineage>
</organism>
<comment type="similarity">
    <text evidence="1">Belongs to the PRORSD1 family.</text>
</comment>
<evidence type="ECO:0000256" key="1">
    <source>
        <dbReference type="ARBA" id="ARBA00010201"/>
    </source>
</evidence>
<dbReference type="PANTHER" id="PTHR31423">
    <property type="entry name" value="YBAK DOMAIN-CONTAINING PROTEIN"/>
    <property type="match status" value="1"/>
</dbReference>
<dbReference type="PANTHER" id="PTHR31423:SF3">
    <property type="entry name" value="PROLYL-TRNA SYNTHETASE ASSOCIATED DOMAIN-CONTAINING PROTEIN 1-RELATED"/>
    <property type="match status" value="1"/>
</dbReference>
<dbReference type="InterPro" id="IPR036754">
    <property type="entry name" value="YbaK/aa-tRNA-synt-asso_dom_sf"/>
</dbReference>
<dbReference type="CDD" id="cd04335">
    <property type="entry name" value="PrdX_deacylase"/>
    <property type="match status" value="1"/>
</dbReference>
<evidence type="ECO:0000313" key="5">
    <source>
        <dbReference type="Proteomes" id="UP000472262"/>
    </source>
</evidence>
<dbReference type="Gene3D" id="3.90.960.10">
    <property type="entry name" value="YbaK/aminoacyl-tRNA synthetase-associated domain"/>
    <property type="match status" value="2"/>
</dbReference>
<dbReference type="OMA" id="CVDHPPV"/>
<accession>A0A672PL04</accession>
<dbReference type="Pfam" id="PF04073">
    <property type="entry name" value="tRNA_edit"/>
    <property type="match status" value="1"/>
</dbReference>
<keyword evidence="5" id="KW-1185">Reference proteome</keyword>
<sequence>MASAELRNRLEELLKRLNIDTICVDHPEVFTVEEMMPHVAHLSGAVTKNLFLKDKKKKSLWLLSVRHDRQLNLSDVAKRLGLGSGNLRLADESLMLEKLKVGQGCATALSVRHDRQLNLSDVAKRLGLGSGNLRLADESLMLEKLKVGQGCATALALFCDTDRSVRMVLDRDLTHGGHQRVYFHPMTNSATMGLKPDDLLRFLQETGHEPVVLSFD</sequence>
<dbReference type="AlphaFoldDB" id="A0A672PL04"/>
<protein>
    <recommendedName>
        <fullName evidence="2">PrdX deacylase domain-containing protein 1</fullName>
    </recommendedName>
</protein>
<gene>
    <name evidence="4" type="primary">LOC107571560</name>
</gene>
<evidence type="ECO:0000313" key="4">
    <source>
        <dbReference type="Ensembl" id="ENSSGRP00000064452.1"/>
    </source>
</evidence>
<dbReference type="FunCoup" id="A0A672PL04">
    <property type="interactions" value="35"/>
</dbReference>
<dbReference type="InterPro" id="IPR007214">
    <property type="entry name" value="YbaK/aa-tRNA-synth-assoc-dom"/>
</dbReference>
<proteinExistence type="inferred from homology"/>